<keyword evidence="3" id="KW-0472">Membrane</keyword>
<keyword evidence="5" id="KW-0449">Lipoprotein</keyword>
<accession>A0A5B7C889</accession>
<feature type="domain" description="Longin" evidence="8">
    <location>
        <begin position="7"/>
        <end position="105"/>
    </location>
</feature>
<comment type="similarity">
    <text evidence="1">Belongs to the synaptobrevin family.</text>
</comment>
<dbReference type="CDD" id="cd14824">
    <property type="entry name" value="Longin"/>
    <property type="match status" value="1"/>
</dbReference>
<keyword evidence="6" id="KW-0636">Prenylation</keyword>
<dbReference type="EMBL" id="GHES01045104">
    <property type="protein sequence ID" value="MPA75663.1"/>
    <property type="molecule type" value="Transcribed_RNA"/>
</dbReference>
<dbReference type="GO" id="GO:0006888">
    <property type="term" value="P:endoplasmic reticulum to Golgi vesicle-mediated transport"/>
    <property type="evidence" value="ECO:0007669"/>
    <property type="project" value="TreeGrafter"/>
</dbReference>
<keyword evidence="2" id="KW-0488">Methylation</keyword>
<dbReference type="Pfam" id="PF13774">
    <property type="entry name" value="Longin"/>
    <property type="match status" value="1"/>
</dbReference>
<dbReference type="GO" id="GO:0005484">
    <property type="term" value="F:SNAP receptor activity"/>
    <property type="evidence" value="ECO:0007669"/>
    <property type="project" value="TreeGrafter"/>
</dbReference>
<keyword evidence="4" id="KW-0564">Palmitate</keyword>
<evidence type="ECO:0000256" key="7">
    <source>
        <dbReference type="ARBA" id="ARBA00046278"/>
    </source>
</evidence>
<evidence type="ECO:0000256" key="5">
    <source>
        <dbReference type="ARBA" id="ARBA00023288"/>
    </source>
</evidence>
<dbReference type="Gene3D" id="3.30.450.50">
    <property type="entry name" value="Longin domain"/>
    <property type="match status" value="1"/>
</dbReference>
<evidence type="ECO:0000313" key="9">
    <source>
        <dbReference type="EMBL" id="MPA75663.1"/>
    </source>
</evidence>
<protein>
    <submittedName>
        <fullName evidence="9">Putative SNARE family protein</fullName>
    </submittedName>
</protein>
<dbReference type="PANTHER" id="PTHR45806">
    <property type="entry name" value="SYNAPTOBREVIN HOMOLOG YKT6"/>
    <property type="match status" value="1"/>
</dbReference>
<evidence type="ECO:0000256" key="3">
    <source>
        <dbReference type="ARBA" id="ARBA00023136"/>
    </source>
</evidence>
<evidence type="ECO:0000256" key="1">
    <source>
        <dbReference type="ARBA" id="ARBA00008025"/>
    </source>
</evidence>
<dbReference type="InterPro" id="IPR011012">
    <property type="entry name" value="Longin-like_dom_sf"/>
</dbReference>
<dbReference type="InterPro" id="IPR010908">
    <property type="entry name" value="Longin_dom"/>
</dbReference>
<proteinExistence type="inferred from homology"/>
<dbReference type="SUPFAM" id="SSF64356">
    <property type="entry name" value="SNARE-like"/>
    <property type="match status" value="1"/>
</dbReference>
<evidence type="ECO:0000256" key="4">
    <source>
        <dbReference type="ARBA" id="ARBA00023139"/>
    </source>
</evidence>
<dbReference type="PROSITE" id="PS50859">
    <property type="entry name" value="LONGIN"/>
    <property type="match status" value="1"/>
</dbReference>
<evidence type="ECO:0000259" key="8">
    <source>
        <dbReference type="PROSITE" id="PS50859"/>
    </source>
</evidence>
<comment type="subcellular location">
    <subcellularLocation>
        <location evidence="7">Endomembrane system</location>
        <topology evidence="7">Lipid-anchor</topology>
        <orientation evidence="7">Cytoplasmic side</orientation>
    </subcellularLocation>
</comment>
<dbReference type="InterPro" id="IPR025886">
    <property type="entry name" value="PP2-like"/>
</dbReference>
<name>A0A5B7C889_DAVIN</name>
<gene>
    <name evidence="9" type="ORF">Din_045104</name>
</gene>
<organism evidence="9">
    <name type="scientific">Davidia involucrata</name>
    <name type="common">Dove tree</name>
    <dbReference type="NCBI Taxonomy" id="16924"/>
    <lineage>
        <taxon>Eukaryota</taxon>
        <taxon>Viridiplantae</taxon>
        <taxon>Streptophyta</taxon>
        <taxon>Embryophyta</taxon>
        <taxon>Tracheophyta</taxon>
        <taxon>Spermatophyta</taxon>
        <taxon>Magnoliopsida</taxon>
        <taxon>eudicotyledons</taxon>
        <taxon>Gunneridae</taxon>
        <taxon>Pentapetalae</taxon>
        <taxon>asterids</taxon>
        <taxon>Cornales</taxon>
        <taxon>Nyssaceae</taxon>
        <taxon>Davidia</taxon>
    </lineage>
</organism>
<dbReference type="Pfam" id="PF14299">
    <property type="entry name" value="PP2"/>
    <property type="match status" value="1"/>
</dbReference>
<sequence length="342" mass="38748">MKITALLVLKCNPEARIKSDPVILANASDGYSRRSSVKEFIVSVGRTVAKQTLPGQRQSVQYEEYKVHSYNRSGLCALGFMDDHYPVQSAFSLLSQVLDEYQKNFDDSWRAAQADNTEPWPYLNEALTKFQHKTIDSVPAQGEMLDILIEKSSDLSADSQETTDGRSFIFRPKELGIVHGNNSRYWRMPPDNTDEPAKLLDVCWIEICGSIDIKKLNPGKKYQIGFKVSLTNGARGWSPDSVVRIIAKIGKKGKFNWRTLNLEGYERKKIFDIPDNLLIYIPRNASFSEEKLHFGLYEIWGGNWKSGLKIYHAFIKEAGKAVKSTEANTAQVHFTSAQLKEN</sequence>
<dbReference type="AlphaFoldDB" id="A0A5B7C889"/>
<dbReference type="GO" id="GO:0005794">
    <property type="term" value="C:Golgi apparatus"/>
    <property type="evidence" value="ECO:0007669"/>
    <property type="project" value="TreeGrafter"/>
</dbReference>
<dbReference type="SMART" id="SM01270">
    <property type="entry name" value="Longin"/>
    <property type="match status" value="1"/>
</dbReference>
<evidence type="ECO:0000256" key="2">
    <source>
        <dbReference type="ARBA" id="ARBA00022481"/>
    </source>
</evidence>
<reference evidence="9" key="1">
    <citation type="submission" date="2019-08" db="EMBL/GenBank/DDBJ databases">
        <title>Reference gene set and small RNA set construction with multiple tissues from Davidia involucrata Baill.</title>
        <authorList>
            <person name="Yang H."/>
            <person name="Zhou C."/>
            <person name="Li G."/>
            <person name="Wang J."/>
            <person name="Gao P."/>
            <person name="Wang M."/>
            <person name="Wang R."/>
            <person name="Zhao Y."/>
        </authorList>
    </citation>
    <scope>NUCLEOTIDE SEQUENCE</scope>
    <source>
        <tissue evidence="9">Mixed with DoveR01_LX</tissue>
    </source>
</reference>
<evidence type="ECO:0000256" key="6">
    <source>
        <dbReference type="ARBA" id="ARBA00023289"/>
    </source>
</evidence>
<dbReference type="PANTHER" id="PTHR45806:SF1">
    <property type="entry name" value="SYNAPTOBREVIN HOMOLOG YKT6"/>
    <property type="match status" value="1"/>
</dbReference>